<evidence type="ECO:0000313" key="7">
    <source>
        <dbReference type="Proteomes" id="UP001153404"/>
    </source>
</evidence>
<keyword evidence="4" id="KW-0812">Transmembrane</keyword>
<dbReference type="InterPro" id="IPR041698">
    <property type="entry name" value="Methyltransf_25"/>
</dbReference>
<feature type="domain" description="Methyltransferase" evidence="5">
    <location>
        <begin position="63"/>
        <end position="149"/>
    </location>
</feature>
<evidence type="ECO:0000256" key="1">
    <source>
        <dbReference type="ARBA" id="ARBA00022603"/>
    </source>
</evidence>
<name>A0A9X4QT87_9BACL</name>
<dbReference type="InterPro" id="IPR029063">
    <property type="entry name" value="SAM-dependent_MTases_sf"/>
</dbReference>
<sequence>MAAAAYTAGWWVGMIAAGAALLAVLSIVWHSWRNGISPMPASGPVRRAVAAELRRLGPHGSAIEAGSGWGSLALHAARRCPGWRLIGIENSPLPLAVSRLLARGRPELRFMRGDLFAYPYEDTDAVICYLYPGAMYRLAPLLRRHLAPGACVISVCFALPGWTPVRTVVCADLYRTPVYVYVR</sequence>
<dbReference type="GO" id="GO:0016279">
    <property type="term" value="F:protein-lysine N-methyltransferase activity"/>
    <property type="evidence" value="ECO:0007669"/>
    <property type="project" value="InterPro"/>
</dbReference>
<keyword evidence="2" id="KW-0808">Transferase</keyword>
<dbReference type="AlphaFoldDB" id="A0A9X4QT87"/>
<dbReference type="SUPFAM" id="SSF53335">
    <property type="entry name" value="S-adenosyl-L-methionine-dependent methyltransferases"/>
    <property type="match status" value="1"/>
</dbReference>
<proteinExistence type="predicted"/>
<evidence type="ECO:0000256" key="2">
    <source>
        <dbReference type="ARBA" id="ARBA00022679"/>
    </source>
</evidence>
<comment type="caution">
    <text evidence="6">The sequence shown here is derived from an EMBL/GenBank/DDBJ whole genome shotgun (WGS) entry which is preliminary data.</text>
</comment>
<dbReference type="Proteomes" id="UP001153404">
    <property type="component" value="Unassembled WGS sequence"/>
</dbReference>
<dbReference type="PANTHER" id="PTHR13610:SF9">
    <property type="entry name" value="FI06469P"/>
    <property type="match status" value="1"/>
</dbReference>
<dbReference type="Pfam" id="PF13649">
    <property type="entry name" value="Methyltransf_25"/>
    <property type="match status" value="1"/>
</dbReference>
<dbReference type="InterPro" id="IPR026170">
    <property type="entry name" value="FAM173A/B"/>
</dbReference>
<keyword evidence="4" id="KW-1133">Transmembrane helix</keyword>
<reference evidence="6" key="1">
    <citation type="submission" date="2022-10" db="EMBL/GenBank/DDBJ databases">
        <title>Comparative genomic analysis of Cohnella hashimotonis sp. nov., isolated from the International Space Station.</title>
        <authorList>
            <person name="Simpson A."/>
            <person name="Venkateswaran K."/>
        </authorList>
    </citation>
    <scope>NUCLEOTIDE SEQUENCE</scope>
    <source>
        <strain evidence="6">DSM 28161</strain>
    </source>
</reference>
<evidence type="ECO:0000256" key="4">
    <source>
        <dbReference type="SAM" id="Phobius"/>
    </source>
</evidence>
<evidence type="ECO:0000313" key="6">
    <source>
        <dbReference type="EMBL" id="MDG0810400.1"/>
    </source>
</evidence>
<dbReference type="EMBL" id="JAPDIA010000003">
    <property type="protein sequence ID" value="MDG0810400.1"/>
    <property type="molecule type" value="Genomic_DNA"/>
</dbReference>
<dbReference type="PANTHER" id="PTHR13610">
    <property type="entry name" value="METHYLTRANSFERASE DOMAIN-CONTAINING PROTEIN"/>
    <property type="match status" value="1"/>
</dbReference>
<dbReference type="CDD" id="cd02440">
    <property type="entry name" value="AdoMet_MTases"/>
    <property type="match status" value="1"/>
</dbReference>
<keyword evidence="1 6" id="KW-0489">Methyltransferase</keyword>
<keyword evidence="7" id="KW-1185">Reference proteome</keyword>
<gene>
    <name evidence="6" type="ORF">OMP40_14350</name>
</gene>
<dbReference type="Gene3D" id="3.40.50.150">
    <property type="entry name" value="Vaccinia Virus protein VP39"/>
    <property type="match status" value="1"/>
</dbReference>
<dbReference type="GO" id="GO:0032259">
    <property type="term" value="P:methylation"/>
    <property type="evidence" value="ECO:0007669"/>
    <property type="project" value="UniProtKB-KW"/>
</dbReference>
<organism evidence="6 7">
    <name type="scientific">Cohnella rhizosphaerae</name>
    <dbReference type="NCBI Taxonomy" id="1457232"/>
    <lineage>
        <taxon>Bacteria</taxon>
        <taxon>Bacillati</taxon>
        <taxon>Bacillota</taxon>
        <taxon>Bacilli</taxon>
        <taxon>Bacillales</taxon>
        <taxon>Paenibacillaceae</taxon>
        <taxon>Cohnella</taxon>
    </lineage>
</organism>
<keyword evidence="3" id="KW-0949">S-adenosyl-L-methionine</keyword>
<dbReference type="RefSeq" id="WP_277532210.1">
    <property type="nucleotide sequence ID" value="NZ_JAPDIA010000003.1"/>
</dbReference>
<evidence type="ECO:0000259" key="5">
    <source>
        <dbReference type="Pfam" id="PF13649"/>
    </source>
</evidence>
<protein>
    <submittedName>
        <fullName evidence="6">Class I SAM-dependent methyltransferase</fullName>
    </submittedName>
</protein>
<keyword evidence="4" id="KW-0472">Membrane</keyword>
<evidence type="ECO:0000256" key="3">
    <source>
        <dbReference type="ARBA" id="ARBA00022691"/>
    </source>
</evidence>
<feature type="transmembrane region" description="Helical" evidence="4">
    <location>
        <begin position="6"/>
        <end position="29"/>
    </location>
</feature>
<accession>A0A9X4QT87</accession>